<evidence type="ECO:0000256" key="1">
    <source>
        <dbReference type="SAM" id="SignalP"/>
    </source>
</evidence>
<gene>
    <name evidence="2" type="ORF">IAB07_01285</name>
</gene>
<protein>
    <recommendedName>
        <fullName evidence="4">Lipoprotein</fullName>
    </recommendedName>
</protein>
<feature type="chain" id="PRO_5039637234" description="Lipoprotein" evidence="1">
    <location>
        <begin position="29"/>
        <end position="151"/>
    </location>
</feature>
<reference evidence="2" key="1">
    <citation type="submission" date="2020-10" db="EMBL/GenBank/DDBJ databases">
        <authorList>
            <person name="Gilroy R."/>
        </authorList>
    </citation>
    <scope>NUCLEOTIDE SEQUENCE</scope>
    <source>
        <strain evidence="2">9366</strain>
    </source>
</reference>
<feature type="signal peptide" evidence="1">
    <location>
        <begin position="1"/>
        <end position="28"/>
    </location>
</feature>
<proteinExistence type="predicted"/>
<dbReference type="EMBL" id="DVNJ01000003">
    <property type="protein sequence ID" value="HIU62389.1"/>
    <property type="molecule type" value="Genomic_DNA"/>
</dbReference>
<dbReference type="AlphaFoldDB" id="A0A9D1SJ55"/>
<comment type="caution">
    <text evidence="2">The sequence shown here is derived from an EMBL/GenBank/DDBJ whole genome shotgun (WGS) entry which is preliminary data.</text>
</comment>
<keyword evidence="1" id="KW-0732">Signal</keyword>
<accession>A0A9D1SJ55</accession>
<sequence length="151" mass="15645">MERGMKKFLSILAVLITAAVLVVAGACAGESEREDVPQTNMSVQEQAVGGEFSETVGNTKSELKNDADSLIGADGIAAGEVGERASGCPRLKVSPGGRDVLACDISGGGSDFQPGEKLSYRGASVCQKNYVAGDYCPYVVHALNVNCASRQ</sequence>
<reference evidence="2" key="2">
    <citation type="journal article" date="2021" name="PeerJ">
        <title>Extensive microbial diversity within the chicken gut microbiome revealed by metagenomics and culture.</title>
        <authorList>
            <person name="Gilroy R."/>
            <person name="Ravi A."/>
            <person name="Getino M."/>
            <person name="Pursley I."/>
            <person name="Horton D.L."/>
            <person name="Alikhan N.F."/>
            <person name="Baker D."/>
            <person name="Gharbi K."/>
            <person name="Hall N."/>
            <person name="Watson M."/>
            <person name="Adriaenssens E.M."/>
            <person name="Foster-Nyarko E."/>
            <person name="Jarju S."/>
            <person name="Secka A."/>
            <person name="Antonio M."/>
            <person name="Oren A."/>
            <person name="Chaudhuri R.R."/>
            <person name="La Ragione R."/>
            <person name="Hildebrand F."/>
            <person name="Pallen M.J."/>
        </authorList>
    </citation>
    <scope>NUCLEOTIDE SEQUENCE</scope>
    <source>
        <strain evidence="2">9366</strain>
    </source>
</reference>
<organism evidence="2 3">
    <name type="scientific">Candidatus Caccalectryoclostridium excrementigallinarum</name>
    <dbReference type="NCBI Taxonomy" id="2840710"/>
    <lineage>
        <taxon>Bacteria</taxon>
        <taxon>Bacillati</taxon>
        <taxon>Bacillota</taxon>
        <taxon>Clostridia</taxon>
        <taxon>Christensenellales</taxon>
        <taxon>Christensenellaceae</taxon>
        <taxon>Christensenellaceae incertae sedis</taxon>
        <taxon>Candidatus Caccalectryoclostridium</taxon>
    </lineage>
</organism>
<evidence type="ECO:0000313" key="3">
    <source>
        <dbReference type="Proteomes" id="UP000824145"/>
    </source>
</evidence>
<evidence type="ECO:0000313" key="2">
    <source>
        <dbReference type="EMBL" id="HIU62389.1"/>
    </source>
</evidence>
<dbReference type="Proteomes" id="UP000824145">
    <property type="component" value="Unassembled WGS sequence"/>
</dbReference>
<name>A0A9D1SJ55_9FIRM</name>
<evidence type="ECO:0008006" key="4">
    <source>
        <dbReference type="Google" id="ProtNLM"/>
    </source>
</evidence>
<dbReference type="PROSITE" id="PS51257">
    <property type="entry name" value="PROKAR_LIPOPROTEIN"/>
    <property type="match status" value="1"/>
</dbReference>